<accession>A0A4Q9RC85</accession>
<dbReference type="RefSeq" id="WP_131185641.1">
    <property type="nucleotide sequence ID" value="NZ_QJUO01000032.1"/>
</dbReference>
<dbReference type="Pfam" id="PF13614">
    <property type="entry name" value="AAA_31"/>
    <property type="match status" value="1"/>
</dbReference>
<dbReference type="FunFam" id="3.40.50.300:FF:000285">
    <property type="entry name" value="Sporulation initiation inhibitor Soj"/>
    <property type="match status" value="1"/>
</dbReference>
<dbReference type="PANTHER" id="PTHR13696">
    <property type="entry name" value="P-LOOP CONTAINING NUCLEOSIDE TRIPHOSPHATE HYDROLASE"/>
    <property type="match status" value="1"/>
</dbReference>
<proteinExistence type="predicted"/>
<dbReference type="Gene3D" id="3.40.50.300">
    <property type="entry name" value="P-loop containing nucleotide triphosphate hydrolases"/>
    <property type="match status" value="1"/>
</dbReference>
<dbReference type="Proteomes" id="UP000292639">
    <property type="component" value="Unassembled WGS sequence"/>
</dbReference>
<keyword evidence="4" id="KW-1185">Reference proteome</keyword>
<evidence type="ECO:0000256" key="1">
    <source>
        <dbReference type="ARBA" id="ARBA00060876"/>
    </source>
</evidence>
<gene>
    <name evidence="3" type="ORF">DNJ96_05320</name>
</gene>
<dbReference type="EMBL" id="QJUP01000004">
    <property type="protein sequence ID" value="TBU98659.1"/>
    <property type="molecule type" value="Genomic_DNA"/>
</dbReference>
<dbReference type="AlphaFoldDB" id="A0A4Q9RC85"/>
<name>A0A4Q9RC85_9GAMM</name>
<dbReference type="InterPro" id="IPR025669">
    <property type="entry name" value="AAA_dom"/>
</dbReference>
<comment type="caution">
    <text evidence="3">The sequence shown here is derived from an EMBL/GenBank/DDBJ whole genome shotgun (WGS) entry which is preliminary data.</text>
</comment>
<dbReference type="SUPFAM" id="SSF52540">
    <property type="entry name" value="P-loop containing nucleoside triphosphate hydrolases"/>
    <property type="match status" value="1"/>
</dbReference>
<evidence type="ECO:0000259" key="2">
    <source>
        <dbReference type="Pfam" id="PF13614"/>
    </source>
</evidence>
<protein>
    <submittedName>
        <fullName evidence="3">Chromosome partitioning protein</fullName>
    </submittedName>
</protein>
<comment type="similarity">
    <text evidence="1">To B.subtilis soj.</text>
</comment>
<feature type="domain" description="AAA" evidence="2">
    <location>
        <begin position="3"/>
        <end position="178"/>
    </location>
</feature>
<dbReference type="PIRSF" id="PIRSF009320">
    <property type="entry name" value="Nuc_binding_HP_1000"/>
    <property type="match status" value="1"/>
</dbReference>
<dbReference type="InterPro" id="IPR050678">
    <property type="entry name" value="DNA_Partitioning_ATPase"/>
</dbReference>
<dbReference type="OrthoDB" id="9815116at2"/>
<dbReference type="CDD" id="cd02042">
    <property type="entry name" value="ParAB_family"/>
    <property type="match status" value="1"/>
</dbReference>
<dbReference type="PANTHER" id="PTHR13696:SF52">
    <property type="entry name" value="PARA FAMILY PROTEIN CT_582"/>
    <property type="match status" value="1"/>
</dbReference>
<organism evidence="3 4">
    <name type="scientific">Stutzerimonas kirkiae</name>
    <dbReference type="NCBI Taxonomy" id="2211392"/>
    <lineage>
        <taxon>Bacteria</taxon>
        <taxon>Pseudomonadati</taxon>
        <taxon>Pseudomonadota</taxon>
        <taxon>Gammaproteobacteria</taxon>
        <taxon>Pseudomonadales</taxon>
        <taxon>Pseudomonadaceae</taxon>
        <taxon>Stutzerimonas</taxon>
    </lineage>
</organism>
<sequence length="262" mass="28721">MGKVIAIANQKGGVAKTTTCINLAASLVATRRHVLLIDLDPQGNATTGSGVDKLQLEHSIYDVLIGECNLLDAMQYSEHGGYQLLPANRDLTAAEVELLELPAREHRLREALAPVRDNYDYILIDCPPSLSMLTVNALTAADGVIIPMQCEYYALEGLSDLVASIQRISQALNPGLRIEGLLRTMYDPRSSLTNDVSEQLREHFGDRLYDTVIPRNIRLAEAPSHGMPALVYDKQSKGALAYLALAGELSRRQRSEARKARA</sequence>
<evidence type="ECO:0000313" key="3">
    <source>
        <dbReference type="EMBL" id="TBU98659.1"/>
    </source>
</evidence>
<evidence type="ECO:0000313" key="4">
    <source>
        <dbReference type="Proteomes" id="UP000292639"/>
    </source>
</evidence>
<dbReference type="InterPro" id="IPR027417">
    <property type="entry name" value="P-loop_NTPase"/>
</dbReference>
<reference evidence="3 4" key="1">
    <citation type="submission" date="2018-06" db="EMBL/GenBank/DDBJ databases">
        <title>Three novel Pseudomonas species isolated from symptomatic oak.</title>
        <authorList>
            <person name="Bueno-Gonzalez V."/>
            <person name="Brady C."/>
        </authorList>
    </citation>
    <scope>NUCLEOTIDE SEQUENCE [LARGE SCALE GENOMIC DNA]</scope>
    <source>
        <strain evidence="3 4">P17C</strain>
    </source>
</reference>